<dbReference type="InterPro" id="IPR041657">
    <property type="entry name" value="HTH_17"/>
</dbReference>
<protein>
    <submittedName>
        <fullName evidence="3">Helix-turn-helix domain-containing protein</fullName>
    </submittedName>
</protein>
<proteinExistence type="predicted"/>
<evidence type="ECO:0000256" key="1">
    <source>
        <dbReference type="SAM" id="MobiDB-lite"/>
    </source>
</evidence>
<dbReference type="EMBL" id="JAIGNQ010000003">
    <property type="protein sequence ID" value="MBX7488847.1"/>
    <property type="molecule type" value="Genomic_DNA"/>
</dbReference>
<evidence type="ECO:0000313" key="3">
    <source>
        <dbReference type="EMBL" id="MBX7488847.1"/>
    </source>
</evidence>
<organism evidence="3 4">
    <name type="scientific">Qipengyuania pacifica</name>
    <dbReference type="NCBI Taxonomy" id="2860199"/>
    <lineage>
        <taxon>Bacteria</taxon>
        <taxon>Pseudomonadati</taxon>
        <taxon>Pseudomonadota</taxon>
        <taxon>Alphaproteobacteria</taxon>
        <taxon>Sphingomonadales</taxon>
        <taxon>Erythrobacteraceae</taxon>
        <taxon>Qipengyuania</taxon>
    </lineage>
</organism>
<feature type="region of interest" description="Disordered" evidence="1">
    <location>
        <begin position="1"/>
        <end position="20"/>
    </location>
</feature>
<evidence type="ECO:0000259" key="2">
    <source>
        <dbReference type="Pfam" id="PF12728"/>
    </source>
</evidence>
<keyword evidence="4" id="KW-1185">Reference proteome</keyword>
<reference evidence="3 4" key="1">
    <citation type="submission" date="2021-08" db="EMBL/GenBank/DDBJ databases">
        <title>Comparative Genomics Analysis of the Genus Qipengyuania Reveals Extensive Genetic Diversity and Metabolic Versatility, Including the Description of Fifteen Novel Species.</title>
        <authorList>
            <person name="Liu Y."/>
        </authorList>
    </citation>
    <scope>NUCLEOTIDE SEQUENCE [LARGE SCALE GENOMIC DNA]</scope>
    <source>
        <strain evidence="3 4">GH25</strain>
    </source>
</reference>
<dbReference type="Proteomes" id="UP000776651">
    <property type="component" value="Unassembled WGS sequence"/>
</dbReference>
<name>A0ABS7JFQ1_9SPHN</name>
<dbReference type="Pfam" id="PF12728">
    <property type="entry name" value="HTH_17"/>
    <property type="match status" value="1"/>
</dbReference>
<feature type="domain" description="Helix-turn-helix" evidence="2">
    <location>
        <begin position="26"/>
        <end position="68"/>
    </location>
</feature>
<evidence type="ECO:0000313" key="4">
    <source>
        <dbReference type="Proteomes" id="UP000776651"/>
    </source>
</evidence>
<gene>
    <name evidence="3" type="ORF">K3177_10010</name>
</gene>
<accession>A0ABS7JFQ1</accession>
<dbReference type="RefSeq" id="WP_221598161.1">
    <property type="nucleotide sequence ID" value="NZ_JAIGNQ010000003.1"/>
</dbReference>
<feature type="region of interest" description="Disordered" evidence="1">
    <location>
        <begin position="68"/>
        <end position="90"/>
    </location>
</feature>
<sequence>MHRSGNPTGPPASAPRGLTVTRPYSPATLAARWECSTTLIYDLLNAGTLKGFRIGKLWRIPTDAIEEYETSPSTGTAATELGETPVEPAMQTGAAARLARLTA</sequence>
<comment type="caution">
    <text evidence="3">The sequence shown here is derived from an EMBL/GenBank/DDBJ whole genome shotgun (WGS) entry which is preliminary data.</text>
</comment>